<gene>
    <name evidence="6" type="ORF">GNLVRS02_ARAD1A04906g</name>
</gene>
<comment type="similarity">
    <text evidence="5">Belongs to the PRA1 family.</text>
</comment>
<evidence type="ECO:0000256" key="1">
    <source>
        <dbReference type="ARBA" id="ARBA00004141"/>
    </source>
</evidence>
<dbReference type="GO" id="GO:0005794">
    <property type="term" value="C:Golgi apparatus"/>
    <property type="evidence" value="ECO:0007669"/>
    <property type="project" value="TreeGrafter"/>
</dbReference>
<evidence type="ECO:0000256" key="5">
    <source>
        <dbReference type="RuleBase" id="RU363107"/>
    </source>
</evidence>
<organism evidence="6">
    <name type="scientific">Blastobotrys adeninivorans</name>
    <name type="common">Yeast</name>
    <name type="synonym">Arxula adeninivorans</name>
    <dbReference type="NCBI Taxonomy" id="409370"/>
    <lineage>
        <taxon>Eukaryota</taxon>
        <taxon>Fungi</taxon>
        <taxon>Dikarya</taxon>
        <taxon>Ascomycota</taxon>
        <taxon>Saccharomycotina</taxon>
        <taxon>Dipodascomycetes</taxon>
        <taxon>Dipodascales</taxon>
        <taxon>Trichomonascaceae</taxon>
        <taxon>Blastobotrys</taxon>
    </lineage>
</organism>
<evidence type="ECO:0000256" key="3">
    <source>
        <dbReference type="ARBA" id="ARBA00022989"/>
    </source>
</evidence>
<evidence type="ECO:0000256" key="2">
    <source>
        <dbReference type="ARBA" id="ARBA00022692"/>
    </source>
</evidence>
<dbReference type="GO" id="GO:0016020">
    <property type="term" value="C:membrane"/>
    <property type="evidence" value="ECO:0007669"/>
    <property type="project" value="UniProtKB-SubCell"/>
</dbReference>
<sequence length="178" mass="19386">MNSITSRIAQLPLLNSDNGISLDNIRNAPGSIRGRLANFRSLGDFFDYKRFSKPAGVGEAQSRINFNLGYFSTNYAIIFLLLSIYSLVTNLRLLFLVVFVVLGMTGISYLGGEDLNLGFTRVTSSSLYTYLIVVALILGIFASPLSTLLWLIGASGVCILGHAAFMDKPIESAFAEQV</sequence>
<comment type="subcellular location">
    <subcellularLocation>
        <location evidence="1 5">Membrane</location>
        <topology evidence="1 5">Multi-pass membrane protein</topology>
    </subcellularLocation>
</comment>
<feature type="transmembrane region" description="Helical" evidence="5">
    <location>
        <begin position="68"/>
        <end position="87"/>
    </location>
</feature>
<dbReference type="EMBL" id="HG937691">
    <property type="protein sequence ID" value="CDP33236.1"/>
    <property type="molecule type" value="Genomic_DNA"/>
</dbReference>
<reference evidence="6" key="1">
    <citation type="submission" date="2014-02" db="EMBL/GenBank/DDBJ databases">
        <authorList>
            <person name="Genoscope - CEA"/>
        </authorList>
    </citation>
    <scope>NUCLEOTIDE SEQUENCE</scope>
    <source>
        <strain evidence="6">LS3</strain>
    </source>
</reference>
<feature type="transmembrane region" description="Helical" evidence="5">
    <location>
        <begin position="93"/>
        <end position="110"/>
    </location>
</feature>
<dbReference type="InterPro" id="IPR004895">
    <property type="entry name" value="Prenylated_rab_accept_PRA1"/>
</dbReference>
<keyword evidence="2 5" id="KW-0812">Transmembrane</keyword>
<dbReference type="PANTHER" id="PTHR19317">
    <property type="entry name" value="PRENYLATED RAB ACCEPTOR 1-RELATED"/>
    <property type="match status" value="1"/>
</dbReference>
<evidence type="ECO:0000256" key="4">
    <source>
        <dbReference type="ARBA" id="ARBA00023136"/>
    </source>
</evidence>
<accession>A0A060T246</accession>
<name>A0A060T246_BLAAD</name>
<dbReference type="PANTHER" id="PTHR19317:SF0">
    <property type="entry name" value="PRENYLATED RAB ACCEPTOR PROTEIN 1"/>
    <property type="match status" value="1"/>
</dbReference>
<dbReference type="PhylomeDB" id="A0A060T246"/>
<evidence type="ECO:0000313" key="6">
    <source>
        <dbReference type="EMBL" id="CDP33236.1"/>
    </source>
</evidence>
<dbReference type="Pfam" id="PF03208">
    <property type="entry name" value="PRA1"/>
    <property type="match status" value="1"/>
</dbReference>
<proteinExistence type="inferred from homology"/>
<keyword evidence="3 5" id="KW-1133">Transmembrane helix</keyword>
<dbReference type="AlphaFoldDB" id="A0A060T246"/>
<reference evidence="6" key="2">
    <citation type="submission" date="2014-06" db="EMBL/GenBank/DDBJ databases">
        <title>The complete genome of Blastobotrys (Arxula) adeninivorans LS3 - a yeast of biotechnological interest.</title>
        <authorList>
            <person name="Kunze G."/>
            <person name="Gaillardin C."/>
            <person name="Czernicka M."/>
            <person name="Durrens P."/>
            <person name="Martin T."/>
            <person name="Boer E."/>
            <person name="Gabaldon T."/>
            <person name="Cruz J."/>
            <person name="Talla E."/>
            <person name="Marck C."/>
            <person name="Goffeau A."/>
            <person name="Barbe V."/>
            <person name="Baret P."/>
            <person name="Baronian K."/>
            <person name="Beier S."/>
            <person name="Bleykasten C."/>
            <person name="Bode R."/>
            <person name="Casaregola S."/>
            <person name="Despons L."/>
            <person name="Fairhead C."/>
            <person name="Giersberg M."/>
            <person name="Gierski P."/>
            <person name="Hahnel U."/>
            <person name="Hartmann A."/>
            <person name="Jankowska D."/>
            <person name="Jubin C."/>
            <person name="Jung P."/>
            <person name="Lafontaine I."/>
            <person name="Leh-Louis V."/>
            <person name="Lemaire M."/>
            <person name="Marcet-Houben M."/>
            <person name="Mascher M."/>
            <person name="Morel G."/>
            <person name="Richard G.-F."/>
            <person name="Riechen J."/>
            <person name="Sacerdot C."/>
            <person name="Sarkar A."/>
            <person name="Savel G."/>
            <person name="Schacherer J."/>
            <person name="Sherman D."/>
            <person name="Straub M.-L."/>
            <person name="Stein N."/>
            <person name="Thierry A."/>
            <person name="Trautwein-Schult A."/>
            <person name="Westhof E."/>
            <person name="Worch S."/>
            <person name="Dujon B."/>
            <person name="Souciet J.-L."/>
            <person name="Wincker P."/>
            <person name="Scholz U."/>
            <person name="Neuveglise N."/>
        </authorList>
    </citation>
    <scope>NUCLEOTIDE SEQUENCE</scope>
    <source>
        <strain evidence="6">LS3</strain>
    </source>
</reference>
<keyword evidence="4 5" id="KW-0472">Membrane</keyword>
<protein>
    <recommendedName>
        <fullName evidence="5">PRA1 family protein</fullName>
    </recommendedName>
</protein>